<feature type="domain" description="Conserved oligomeric Golgi complex subunit 2 N-terminal" evidence="9">
    <location>
        <begin position="50"/>
        <end position="122"/>
    </location>
</feature>
<evidence type="ECO:0000256" key="7">
    <source>
        <dbReference type="ARBA" id="ARBA00023136"/>
    </source>
</evidence>
<keyword evidence="6" id="KW-0333">Golgi apparatus</keyword>
<dbReference type="GO" id="GO:0006891">
    <property type="term" value="P:intra-Golgi vesicle-mediated transport"/>
    <property type="evidence" value="ECO:0007669"/>
    <property type="project" value="TreeGrafter"/>
</dbReference>
<proteinExistence type="inferred from homology"/>
<dbReference type="Pfam" id="PF06148">
    <property type="entry name" value="COG2_N"/>
    <property type="match status" value="1"/>
</dbReference>
<dbReference type="InterPro" id="IPR009316">
    <property type="entry name" value="COG2"/>
</dbReference>
<evidence type="ECO:0000256" key="4">
    <source>
        <dbReference type="ARBA" id="ARBA00022448"/>
    </source>
</evidence>
<keyword evidence="4" id="KW-0813">Transport</keyword>
<dbReference type="GO" id="GO:0000139">
    <property type="term" value="C:Golgi membrane"/>
    <property type="evidence" value="ECO:0007669"/>
    <property type="project" value="UniProtKB-SubCell"/>
</dbReference>
<dbReference type="OrthoDB" id="332281at2759"/>
<evidence type="ECO:0000313" key="12">
    <source>
        <dbReference type="Proteomes" id="UP000054549"/>
    </source>
</evidence>
<evidence type="ECO:0000259" key="9">
    <source>
        <dbReference type="Pfam" id="PF06148"/>
    </source>
</evidence>
<dbReference type="PANTHER" id="PTHR12961">
    <property type="entry name" value="CONSERVED OLIGOMERIC GOLGI COMPLEX COMPONENT 2"/>
    <property type="match status" value="1"/>
</dbReference>
<accession>A0A0C2TH44</accession>
<dbReference type="InParanoid" id="A0A0C2TH44"/>
<evidence type="ECO:0000313" key="11">
    <source>
        <dbReference type="EMBL" id="KIL66239.1"/>
    </source>
</evidence>
<evidence type="ECO:0000256" key="3">
    <source>
        <dbReference type="ARBA" id="ARBA00020977"/>
    </source>
</evidence>
<dbReference type="InterPro" id="IPR024603">
    <property type="entry name" value="COG_complex_COG2_C"/>
</dbReference>
<dbReference type="Proteomes" id="UP000054549">
    <property type="component" value="Unassembled WGS sequence"/>
</dbReference>
<organism evidence="11 12">
    <name type="scientific">Amanita muscaria (strain Koide BX008)</name>
    <dbReference type="NCBI Taxonomy" id="946122"/>
    <lineage>
        <taxon>Eukaryota</taxon>
        <taxon>Fungi</taxon>
        <taxon>Dikarya</taxon>
        <taxon>Basidiomycota</taxon>
        <taxon>Agaricomycotina</taxon>
        <taxon>Agaricomycetes</taxon>
        <taxon>Agaricomycetidae</taxon>
        <taxon>Agaricales</taxon>
        <taxon>Pluteineae</taxon>
        <taxon>Amanitaceae</taxon>
        <taxon>Amanita</taxon>
    </lineage>
</organism>
<keyword evidence="7" id="KW-0472">Membrane</keyword>
<dbReference type="Pfam" id="PF12022">
    <property type="entry name" value="COG2_C"/>
    <property type="match status" value="1"/>
</dbReference>
<evidence type="ECO:0000256" key="1">
    <source>
        <dbReference type="ARBA" id="ARBA00004395"/>
    </source>
</evidence>
<dbReference type="HOGENOM" id="CLU_005470_1_0_1"/>
<comment type="subcellular location">
    <subcellularLocation>
        <location evidence="1">Golgi apparatus membrane</location>
        <topology evidence="1">Peripheral membrane protein</topology>
    </subcellularLocation>
</comment>
<sequence>MSLESPAYASPLATDPFELDRLAHELELRESIRTDGDQQQHELPAYVPLSHDNPHLSAKGFNVQEFLLSRSYSSLPDLRTELRDYLAKLKEELVQLINDEYEAFISLSTDLKDEGDRLQRIREPLGSLRAQIQSAKDQLRSVHDAIQDKLAKRAILREEKAKSVSRIESLLLIPSPDEDKPNLLEITGSTPISSLGPNESVDGKYVLVSLFRSSTSRVKYLARVAAEYTQLLYRATKARDEKCAFVDTVQWRIDRIRSTLSSDLDQVWASTLTAFTEGKTTEIEKSKLLTDMTDCLRTYDALELWRDAEDVIRAEVARKFVKKTVYSDALAVPHSPIVPHTPFPAQASFASASLPTSLPLRTPYTPFTAFVFKQSQFTGHLSDRPSESPYESILRDDYPLARLFSQMLRFVERDLGRIMEIAEKVSLRSRTGQGNGNHSGSNEKRFEILANVIWDEFGQAIMDELGSFAFSVGRPNEFRKHYELSYAFVRCLEYLAPSAGAVEAMRRHPTYEKFQKRWQLPVYFQLRWKEIVGKLEESLSVTSLDTSSTKIIAPFATAQATAVWVAISACWSAEIYIPDLCHRFWRLTLQILSRHKTWLDSAIHLPEPLPAVDKILTSPAVSSRSATPLPPSDPPAPEVVAAEDGALQRYGTAIVDIKSMNSAVMTLWRQDISMMLPDTGNDDSAIAELEDALRRSLSSLVGLIPPLSKQIIQILEKRCCEALLPVRSVPAQFRAMANKRMPIEPSYFVSSILRPVKVFFAGENVGTSLKDEFLKEYLQIIFDSVTQKYIHHLTTMKKTEESLKRLKKGKKTAFSMFGNASTVDESRDEERIRTQTIIDVETFGQDARSLGIEPEKHDSYKVLKELVHAVDGKQRTQFRNYTF</sequence>
<reference evidence="11 12" key="1">
    <citation type="submission" date="2014-04" db="EMBL/GenBank/DDBJ databases">
        <title>Evolutionary Origins and Diversification of the Mycorrhizal Mutualists.</title>
        <authorList>
            <consortium name="DOE Joint Genome Institute"/>
            <consortium name="Mycorrhizal Genomics Consortium"/>
            <person name="Kohler A."/>
            <person name="Kuo A."/>
            <person name="Nagy L.G."/>
            <person name="Floudas D."/>
            <person name="Copeland A."/>
            <person name="Barry K.W."/>
            <person name="Cichocki N."/>
            <person name="Veneault-Fourrey C."/>
            <person name="LaButti K."/>
            <person name="Lindquist E.A."/>
            <person name="Lipzen A."/>
            <person name="Lundell T."/>
            <person name="Morin E."/>
            <person name="Murat C."/>
            <person name="Riley R."/>
            <person name="Ohm R."/>
            <person name="Sun H."/>
            <person name="Tunlid A."/>
            <person name="Henrissat B."/>
            <person name="Grigoriev I.V."/>
            <person name="Hibbett D.S."/>
            <person name="Martin F."/>
        </authorList>
    </citation>
    <scope>NUCLEOTIDE SEQUENCE [LARGE SCALE GENOMIC DNA]</scope>
    <source>
        <strain evidence="11 12">Koide BX008</strain>
    </source>
</reference>
<evidence type="ECO:0000259" key="10">
    <source>
        <dbReference type="Pfam" id="PF12022"/>
    </source>
</evidence>
<evidence type="ECO:0000256" key="6">
    <source>
        <dbReference type="ARBA" id="ARBA00023034"/>
    </source>
</evidence>
<dbReference type="AlphaFoldDB" id="A0A0C2TH44"/>
<evidence type="ECO:0000256" key="8">
    <source>
        <dbReference type="ARBA" id="ARBA00031344"/>
    </source>
</evidence>
<dbReference type="InterPro" id="IPR024602">
    <property type="entry name" value="COG_su2_N"/>
</dbReference>
<dbReference type="GO" id="GO:0015031">
    <property type="term" value="P:protein transport"/>
    <property type="evidence" value="ECO:0007669"/>
    <property type="project" value="UniProtKB-KW"/>
</dbReference>
<dbReference type="PANTHER" id="PTHR12961:SF0">
    <property type="entry name" value="CONSERVED OLIGOMERIC GOLGI COMPLEX SUBUNIT 2"/>
    <property type="match status" value="1"/>
</dbReference>
<protein>
    <recommendedName>
        <fullName evidence="3">Conserved oligomeric Golgi complex subunit 2</fullName>
    </recommendedName>
    <alternativeName>
        <fullName evidence="8">Component of oligomeric Golgi complex 2</fullName>
    </alternativeName>
</protein>
<dbReference type="GO" id="GO:0007030">
    <property type="term" value="P:Golgi organization"/>
    <property type="evidence" value="ECO:0007669"/>
    <property type="project" value="InterPro"/>
</dbReference>
<keyword evidence="12" id="KW-1185">Reference proteome</keyword>
<keyword evidence="5" id="KW-0653">Protein transport</keyword>
<dbReference type="GO" id="GO:0017119">
    <property type="term" value="C:Golgi transport complex"/>
    <property type="evidence" value="ECO:0007669"/>
    <property type="project" value="TreeGrafter"/>
</dbReference>
<feature type="domain" description="COG complex component COG2 C-terminal" evidence="10">
    <location>
        <begin position="516"/>
        <end position="840"/>
    </location>
</feature>
<name>A0A0C2TH44_AMAMK</name>
<evidence type="ECO:0000256" key="5">
    <source>
        <dbReference type="ARBA" id="ARBA00022927"/>
    </source>
</evidence>
<evidence type="ECO:0000256" key="2">
    <source>
        <dbReference type="ARBA" id="ARBA00007603"/>
    </source>
</evidence>
<dbReference type="EMBL" id="KN818237">
    <property type="protein sequence ID" value="KIL66239.1"/>
    <property type="molecule type" value="Genomic_DNA"/>
</dbReference>
<gene>
    <name evidence="11" type="ORF">M378DRAFT_75546</name>
</gene>
<comment type="similarity">
    <text evidence="2">Belongs to the COG2 family.</text>
</comment>
<dbReference type="STRING" id="946122.A0A0C2TH44"/>